<dbReference type="Proteomes" id="UP000887567">
    <property type="component" value="Unplaced"/>
</dbReference>
<keyword evidence="2" id="KW-0963">Cytoplasm</keyword>
<evidence type="ECO:0000256" key="3">
    <source>
        <dbReference type="ARBA" id="ARBA00023212"/>
    </source>
</evidence>
<dbReference type="KEGG" id="epa:110240911"/>
<dbReference type="EnsemblMetazoa" id="XM_028659723.1">
    <property type="protein sequence ID" value="XP_028515524.1"/>
    <property type="gene ID" value="LOC110240911"/>
</dbReference>
<accession>A0A913YK93</accession>
<dbReference type="AlphaFoldDB" id="A0A913YK93"/>
<dbReference type="Pfam" id="PF03250">
    <property type="entry name" value="Tropomodulin"/>
    <property type="match status" value="1"/>
</dbReference>
<evidence type="ECO:0000256" key="1">
    <source>
        <dbReference type="ARBA" id="ARBA00004245"/>
    </source>
</evidence>
<dbReference type="RefSeq" id="XP_028515524.1">
    <property type="nucleotide sequence ID" value="XM_028659723.1"/>
</dbReference>
<dbReference type="OrthoDB" id="2163268at2759"/>
<feature type="compositionally biased region" description="Acidic residues" evidence="4">
    <location>
        <begin position="355"/>
        <end position="395"/>
    </location>
</feature>
<protein>
    <recommendedName>
        <fullName evidence="7">Tropomodulin</fullName>
    </recommendedName>
</protein>
<dbReference type="InterPro" id="IPR032675">
    <property type="entry name" value="LRR_dom_sf"/>
</dbReference>
<dbReference type="SUPFAM" id="SSF52047">
    <property type="entry name" value="RNI-like"/>
    <property type="match status" value="1"/>
</dbReference>
<keyword evidence="6" id="KW-1185">Reference proteome</keyword>
<dbReference type="Gene3D" id="3.80.10.10">
    <property type="entry name" value="Ribonuclease Inhibitor"/>
    <property type="match status" value="1"/>
</dbReference>
<proteinExistence type="predicted"/>
<reference evidence="5" key="1">
    <citation type="submission" date="2022-11" db="UniProtKB">
        <authorList>
            <consortium name="EnsemblMetazoa"/>
        </authorList>
    </citation>
    <scope>IDENTIFICATION</scope>
</reference>
<dbReference type="GO" id="GO:0007015">
    <property type="term" value="P:actin filament organization"/>
    <property type="evidence" value="ECO:0007669"/>
    <property type="project" value="TreeGrafter"/>
</dbReference>
<comment type="subcellular location">
    <subcellularLocation>
        <location evidence="1">Cytoplasm</location>
        <location evidence="1">Cytoskeleton</location>
    </subcellularLocation>
</comment>
<dbReference type="OMA" id="QKPMQTF"/>
<evidence type="ECO:0000313" key="6">
    <source>
        <dbReference type="Proteomes" id="UP000887567"/>
    </source>
</evidence>
<evidence type="ECO:0000256" key="4">
    <source>
        <dbReference type="SAM" id="MobiDB-lite"/>
    </source>
</evidence>
<sequence>MSWVKEKKKPVDLSKYDDIDEDLIVEGLTEDEIRELNAAIDPENALLPSHMRNAYSTDKTPSGPFDRKKLLAHLEEQAKNEEEREDAVPYKKETRGKVYIPKDVPKQEEEIAEVPEEFADILENATEEELLELAGVLGIHQMLTQSQSHQAEKEASGRVLKGSGLKKYTPGIVMGAKVKKTDLTAINELDLDKAMKKLRRNDGGLTKLNLNNHNDVTPKILEEIAELLKTNTHLKYLELANTQMTCLVAEKFLDCLKVNKTLRILNLESNFLSSEMLLKFVKAIKDNTTLRELRLDNQSGIVGAKFEQKIVAALEENHTLLKFSLSFDTQYPRIRAAELMVRNNEAARLARNDEKESEEEEEEEQEEEDEEEEEEDEEEEDDEEEEEDEEEEGEK</sequence>
<dbReference type="InterPro" id="IPR004934">
    <property type="entry name" value="TMOD"/>
</dbReference>
<evidence type="ECO:0008006" key="7">
    <source>
        <dbReference type="Google" id="ProtNLM"/>
    </source>
</evidence>
<evidence type="ECO:0000256" key="2">
    <source>
        <dbReference type="ARBA" id="ARBA00022490"/>
    </source>
</evidence>
<dbReference type="GO" id="GO:0005523">
    <property type="term" value="F:tropomyosin binding"/>
    <property type="evidence" value="ECO:0007669"/>
    <property type="project" value="InterPro"/>
</dbReference>
<dbReference type="PANTHER" id="PTHR10901:SF6">
    <property type="entry name" value="TROPOMODULIN, ISOFORM N"/>
    <property type="match status" value="1"/>
</dbReference>
<feature type="region of interest" description="Disordered" evidence="4">
    <location>
        <begin position="348"/>
        <end position="395"/>
    </location>
</feature>
<dbReference type="GeneID" id="110240911"/>
<evidence type="ECO:0000313" key="5">
    <source>
        <dbReference type="EnsemblMetazoa" id="XP_028515524.1"/>
    </source>
</evidence>
<dbReference type="GO" id="GO:0051694">
    <property type="term" value="P:pointed-end actin filament capping"/>
    <property type="evidence" value="ECO:0007669"/>
    <property type="project" value="InterPro"/>
</dbReference>
<organism evidence="5 6">
    <name type="scientific">Exaiptasia diaphana</name>
    <name type="common">Tropical sea anemone</name>
    <name type="synonym">Aiptasia pulchella</name>
    <dbReference type="NCBI Taxonomy" id="2652724"/>
    <lineage>
        <taxon>Eukaryota</taxon>
        <taxon>Metazoa</taxon>
        <taxon>Cnidaria</taxon>
        <taxon>Anthozoa</taxon>
        <taxon>Hexacorallia</taxon>
        <taxon>Actiniaria</taxon>
        <taxon>Aiptasiidae</taxon>
        <taxon>Exaiptasia</taxon>
    </lineage>
</organism>
<name>A0A913YK93_EXADI</name>
<keyword evidence="3" id="KW-0206">Cytoskeleton</keyword>
<dbReference type="GO" id="GO:0005856">
    <property type="term" value="C:cytoskeleton"/>
    <property type="evidence" value="ECO:0007669"/>
    <property type="project" value="UniProtKB-SubCell"/>
</dbReference>
<dbReference type="PANTHER" id="PTHR10901">
    <property type="entry name" value="TROPOMODULIN"/>
    <property type="match status" value="1"/>
</dbReference>